<proteinExistence type="predicted"/>
<feature type="region of interest" description="Disordered" evidence="1">
    <location>
        <begin position="931"/>
        <end position="1019"/>
    </location>
</feature>
<feature type="compositionally biased region" description="Low complexity" evidence="1">
    <location>
        <begin position="75"/>
        <end position="92"/>
    </location>
</feature>
<gene>
    <name evidence="3" type="ORF">FF38_11541</name>
</gene>
<dbReference type="SUPFAM" id="SSF52113">
    <property type="entry name" value="BRCT domain"/>
    <property type="match status" value="1"/>
</dbReference>
<keyword evidence="4" id="KW-1185">Reference proteome</keyword>
<evidence type="ECO:0000256" key="1">
    <source>
        <dbReference type="SAM" id="MobiDB-lite"/>
    </source>
</evidence>
<feature type="region of interest" description="Disordered" evidence="1">
    <location>
        <begin position="570"/>
        <end position="589"/>
    </location>
</feature>
<dbReference type="InterPro" id="IPR001357">
    <property type="entry name" value="BRCT_dom"/>
</dbReference>
<feature type="region of interest" description="Disordered" evidence="1">
    <location>
        <begin position="27"/>
        <end position="47"/>
    </location>
</feature>
<dbReference type="PANTHER" id="PTHR14625">
    <property type="entry name" value="MICROCEPHALIN"/>
    <property type="match status" value="1"/>
</dbReference>
<reference evidence="3 4" key="1">
    <citation type="journal article" date="2015" name="Nat. Commun.">
        <title>Lucilia cuprina genome unlocks parasitic fly biology to underpin future interventions.</title>
        <authorList>
            <person name="Anstead C.A."/>
            <person name="Korhonen P.K."/>
            <person name="Young N.D."/>
            <person name="Hall R.S."/>
            <person name="Jex A.R."/>
            <person name="Murali S.C."/>
            <person name="Hughes D.S."/>
            <person name="Lee S.F."/>
            <person name="Perry T."/>
            <person name="Stroehlein A.J."/>
            <person name="Ansell B.R."/>
            <person name="Breugelmans B."/>
            <person name="Hofmann A."/>
            <person name="Qu J."/>
            <person name="Dugan S."/>
            <person name="Lee S.L."/>
            <person name="Chao H."/>
            <person name="Dinh H."/>
            <person name="Han Y."/>
            <person name="Doddapaneni H.V."/>
            <person name="Worley K.C."/>
            <person name="Muzny D.M."/>
            <person name="Ioannidis P."/>
            <person name="Waterhouse R.M."/>
            <person name="Zdobnov E.M."/>
            <person name="James P.J."/>
            <person name="Bagnall N.H."/>
            <person name="Kotze A.C."/>
            <person name="Gibbs R.A."/>
            <person name="Richards S."/>
            <person name="Batterham P."/>
            <person name="Gasser R.B."/>
        </authorList>
    </citation>
    <scope>NUCLEOTIDE SEQUENCE [LARGE SCALE GENOMIC DNA]</scope>
    <source>
        <strain evidence="3 4">LS</strain>
        <tissue evidence="3">Full body</tissue>
    </source>
</reference>
<evidence type="ECO:0000313" key="3">
    <source>
        <dbReference type="EMBL" id="KNC29522.1"/>
    </source>
</evidence>
<protein>
    <recommendedName>
        <fullName evidence="2">BRCT domain-containing protein</fullName>
    </recommendedName>
</protein>
<dbReference type="InterPro" id="IPR022047">
    <property type="entry name" value="Microcephalin-like"/>
</dbReference>
<dbReference type="STRING" id="7375.A0A0L0CBB1"/>
<dbReference type="InterPro" id="IPR036420">
    <property type="entry name" value="BRCT_dom_sf"/>
</dbReference>
<feature type="compositionally biased region" description="Polar residues" evidence="1">
    <location>
        <begin position="958"/>
        <end position="979"/>
    </location>
</feature>
<name>A0A0L0CBB1_LUCCU</name>
<feature type="region of interest" description="Disordered" evidence="1">
    <location>
        <begin position="451"/>
        <end position="481"/>
    </location>
</feature>
<dbReference type="OMA" id="MNASHRM"/>
<sequence length="1048" mass="116371">MDRFVTRTPTWKTLNYSSVVAAQKSLPLTKTTPGDNKKKKPLQPKQLSEVSVHSYDFDKRLVDLLPGTEPANAENFNGNSNDSGLSSASSISPQQAEDYVPVYQPSPYKKLLTPTKKPMGKLADYIDCPVEKENDTYMTITGSPKTHNKVVETGLQLKQTLETNKVLTQQVQGTPERPALAANSMLMARIQRDLNSPSAAARMKALKAMKSPTKSAYNHFDIPEAEQSLHIPEPPSLQEIMRNIVVYVEVRSGEDNRSAGVRKVIEALGARVNLSLNRDTTHVIFKDGLMSTFKKAKQMNVPIVSILWIEACKNQRRICDPKDYPISNLDRYENPELYTKMKRVKSMQPDSECNKRIRAKAGGGGTPKDTTPNQKTGNLKKTSTLIGGTPTSSTNKKKTDISQFFKKLERATPTSTSKVNGGGDITPMPESPATQLLNRIHSECYTPLTELKKKTASSKENNNNIENNNEKKLEENDDNSSNIRMGVKKTLNFLPGDTVEASFSANVTTRRRSNSVVMQQKSTVDINCVMEESSPLPKGRGRTRRHSLMSNHEIETTTNSLVTMAITATPNKSTRRRSSIHTPKNMSTSMAISETPNKINNIEPILEETNEMEKEPVEQTKSVTKRRTLYAAKTMEQTELLQNETHKDVEINSTKTTRRRTLYAHKTMETSEINEVVDKVLSNVSTRRRTCLNLKSLEQTEIKEAMDSAITPDKRTPLVNSKILELNNEVEMKTPPTTKADKTISRRRTLYGAQTINGTVSSPNVTAGSSICITPTNFQTGKVASSTLLEDSGNRSKLVATPPADATTGKLLEETEQCATPLIFSSTRQPTNKRRTLFDVSMDIITQRLQCINQSARRSLAPPTPSAEAAVSTPLDIRKTNNSSIETLNECTNSNDGLTSVSTPETNTLKKKRKLFMPEMLVTPPPAVANETAKESETLANKGANTNSVTKRRRTLMPISQPQPTTSVKLKESTASLERTPNARKRRSTLDFEQIKNMKTNKEDASSSSSQESVKTKKQPVLVYTNMHQQQIDVIREVGTTTPTPNKH</sequence>
<accession>A0A0L0CBB1</accession>
<feature type="compositionally biased region" description="Polar residues" evidence="1">
    <location>
        <begin position="368"/>
        <end position="394"/>
    </location>
</feature>
<evidence type="ECO:0000313" key="4">
    <source>
        <dbReference type="Proteomes" id="UP000037069"/>
    </source>
</evidence>
<dbReference type="PANTHER" id="PTHR14625:SF3">
    <property type="entry name" value="MICROCEPHALIN"/>
    <property type="match status" value="1"/>
</dbReference>
<dbReference type="Proteomes" id="UP000037069">
    <property type="component" value="Unassembled WGS sequence"/>
</dbReference>
<feature type="region of interest" description="Disordered" evidence="1">
    <location>
        <begin position="357"/>
        <end position="398"/>
    </location>
</feature>
<feature type="region of interest" description="Disordered" evidence="1">
    <location>
        <begin position="68"/>
        <end position="93"/>
    </location>
</feature>
<organism evidence="3 4">
    <name type="scientific">Lucilia cuprina</name>
    <name type="common">Green bottle fly</name>
    <name type="synonym">Australian sheep blowfly</name>
    <dbReference type="NCBI Taxonomy" id="7375"/>
    <lineage>
        <taxon>Eukaryota</taxon>
        <taxon>Metazoa</taxon>
        <taxon>Ecdysozoa</taxon>
        <taxon>Arthropoda</taxon>
        <taxon>Hexapoda</taxon>
        <taxon>Insecta</taxon>
        <taxon>Pterygota</taxon>
        <taxon>Neoptera</taxon>
        <taxon>Endopterygota</taxon>
        <taxon>Diptera</taxon>
        <taxon>Brachycera</taxon>
        <taxon>Muscomorpha</taxon>
        <taxon>Oestroidea</taxon>
        <taxon>Calliphoridae</taxon>
        <taxon>Luciliinae</taxon>
        <taxon>Lucilia</taxon>
    </lineage>
</organism>
<feature type="compositionally biased region" description="Basic and acidic residues" evidence="1">
    <location>
        <begin position="988"/>
        <end position="1005"/>
    </location>
</feature>
<feature type="compositionally biased region" description="Polar residues" evidence="1">
    <location>
        <begin position="580"/>
        <end position="589"/>
    </location>
</feature>
<dbReference type="GO" id="GO:0000278">
    <property type="term" value="P:mitotic cell cycle"/>
    <property type="evidence" value="ECO:0007669"/>
    <property type="project" value="TreeGrafter"/>
</dbReference>
<dbReference type="CDD" id="cd17716">
    <property type="entry name" value="BRCT_microcephalin_rpt1"/>
    <property type="match status" value="1"/>
</dbReference>
<comment type="caution">
    <text evidence="3">The sequence shown here is derived from an EMBL/GenBank/DDBJ whole genome shotgun (WGS) entry which is preliminary data.</text>
</comment>
<dbReference type="SMART" id="SM00292">
    <property type="entry name" value="BRCT"/>
    <property type="match status" value="1"/>
</dbReference>
<dbReference type="OrthoDB" id="2384350at2759"/>
<evidence type="ECO:0000259" key="2">
    <source>
        <dbReference type="PROSITE" id="PS50172"/>
    </source>
</evidence>
<feature type="domain" description="BRCT" evidence="2">
    <location>
        <begin position="236"/>
        <end position="326"/>
    </location>
</feature>
<dbReference type="Gene3D" id="3.40.50.10190">
    <property type="entry name" value="BRCT domain"/>
    <property type="match status" value="1"/>
</dbReference>
<dbReference type="PROSITE" id="PS50172">
    <property type="entry name" value="BRCT"/>
    <property type="match status" value="1"/>
</dbReference>
<dbReference type="Pfam" id="PF12738">
    <property type="entry name" value="PTCB-BRCT"/>
    <property type="match status" value="1"/>
</dbReference>
<dbReference type="AlphaFoldDB" id="A0A0L0CBB1"/>
<dbReference type="EMBL" id="JRES01000655">
    <property type="protein sequence ID" value="KNC29522.1"/>
    <property type="molecule type" value="Genomic_DNA"/>
</dbReference>